<dbReference type="InterPro" id="IPR003594">
    <property type="entry name" value="HATPase_dom"/>
</dbReference>
<dbReference type="PROSITE" id="PS50109">
    <property type="entry name" value="HIS_KIN"/>
    <property type="match status" value="1"/>
</dbReference>
<keyword evidence="8" id="KW-1133">Transmembrane helix</keyword>
<evidence type="ECO:0000256" key="1">
    <source>
        <dbReference type="ARBA" id="ARBA00000085"/>
    </source>
</evidence>
<dbReference type="AlphaFoldDB" id="A0A0C1UTG5"/>
<dbReference type="SUPFAM" id="SSF47384">
    <property type="entry name" value="Homodimeric domain of signal transducing histidine kinase"/>
    <property type="match status" value="1"/>
</dbReference>
<feature type="domain" description="Histidine kinase" evidence="11">
    <location>
        <begin position="215"/>
        <end position="457"/>
    </location>
</feature>
<comment type="caution">
    <text evidence="12">The sequence shown here is derived from an EMBL/GenBank/DDBJ whole genome shotgun (WGS) entry which is preliminary data.</text>
</comment>
<gene>
    <name evidence="12" type="ORF">QQ91_021025</name>
</gene>
<evidence type="ECO:0000256" key="9">
    <source>
        <dbReference type="ARBA" id="ARBA00023012"/>
    </source>
</evidence>
<reference evidence="12" key="3">
    <citation type="submission" date="2020-02" db="EMBL/GenBank/DDBJ databases">
        <authorList>
            <person name="Sarangi A.N."/>
            <person name="Ghosh S."/>
            <person name="Mukherjee M."/>
            <person name="Tripathy S."/>
        </authorList>
    </citation>
    <scope>NUCLEOTIDE SEQUENCE</scope>
    <source>
        <strain evidence="12">BDU141951</strain>
    </source>
</reference>
<sequence length="475" mass="52430">MFQTTRRRLALWYTTVTAIVLLLFASGVYWYVRTTLVERVDDTLNHVVEIVQRSLVIEPGAASDEQVLTAVGKVAPALKVNVEASFRDNTTTTEDDHIDLEWFSPTGDLLWSTLSEPLNLPVKVNPEGKTVPIDAEHVVRQVTDRIVAGNQILGYLRVSHPWFEVTKPSRQLLQDLTLGLSLMISAVAFIGWLLSGIAIAPVRESYQQLKQFTADASHELRNPIAVIQTNAQVALADPEPDAIAQQQQLQVIERLTRRLGRLVDDLLFLARQEGGLVPFEAEPVDISLLLTDVIEEQSMIADHKQIQLDCQACETALVSLAGVPSAPCPPTSLPNWQVQGDADQLLRLFTNIISNSLQYTPEDGRIEISLEEEKWQNQAAIAITIKDNGVGIPEAALPHIFDRFYRVDPARQRSATSGSGLGLAIAKVIVENHGGDIQLQSRPQQGTEVKIRLPLYTEPSKSRPPLTAASRSGHP</sequence>
<evidence type="ECO:0000256" key="2">
    <source>
        <dbReference type="ARBA" id="ARBA00004370"/>
    </source>
</evidence>
<dbReference type="Gene3D" id="1.10.287.130">
    <property type="match status" value="1"/>
</dbReference>
<comment type="subcellular location">
    <subcellularLocation>
        <location evidence="2">Membrane</location>
    </subcellularLocation>
</comment>
<organism evidence="12">
    <name type="scientific">Lyngbya confervoides BDU141951</name>
    <dbReference type="NCBI Taxonomy" id="1574623"/>
    <lineage>
        <taxon>Bacteria</taxon>
        <taxon>Bacillati</taxon>
        <taxon>Cyanobacteriota</taxon>
        <taxon>Cyanophyceae</taxon>
        <taxon>Oscillatoriophycideae</taxon>
        <taxon>Oscillatoriales</taxon>
        <taxon>Microcoleaceae</taxon>
        <taxon>Lyngbya</taxon>
    </lineage>
</organism>
<accession>A0A0C1UTG5</accession>
<evidence type="ECO:0000256" key="7">
    <source>
        <dbReference type="ARBA" id="ARBA00022777"/>
    </source>
</evidence>
<evidence type="ECO:0000256" key="10">
    <source>
        <dbReference type="ARBA" id="ARBA00023136"/>
    </source>
</evidence>
<protein>
    <recommendedName>
        <fullName evidence="3">histidine kinase</fullName>
        <ecNumber evidence="3">2.7.13.3</ecNumber>
    </recommendedName>
</protein>
<dbReference type="CDD" id="cd00082">
    <property type="entry name" value="HisKA"/>
    <property type="match status" value="1"/>
</dbReference>
<evidence type="ECO:0000256" key="8">
    <source>
        <dbReference type="ARBA" id="ARBA00022989"/>
    </source>
</evidence>
<evidence type="ECO:0000259" key="11">
    <source>
        <dbReference type="PROSITE" id="PS50109"/>
    </source>
</evidence>
<dbReference type="PRINTS" id="PR00344">
    <property type="entry name" value="BCTRLSENSOR"/>
</dbReference>
<keyword evidence="10" id="KW-0472">Membrane</keyword>
<reference evidence="12" key="2">
    <citation type="journal article" date="2015" name="Genome Announc.">
        <title>Draft Genome Sequence of Filamentous Marine Cyanobacterium Lyngbya confervoides Strain BDU141951.</title>
        <authorList>
            <person name="Chandrababunaidu M.M."/>
            <person name="Sen D."/>
            <person name="Tripathy S."/>
        </authorList>
    </citation>
    <scope>NUCLEOTIDE SEQUENCE</scope>
    <source>
        <strain evidence="12">BDU141951</strain>
    </source>
</reference>
<keyword evidence="6" id="KW-0812">Transmembrane</keyword>
<dbReference type="GO" id="GO:0000155">
    <property type="term" value="F:phosphorelay sensor kinase activity"/>
    <property type="evidence" value="ECO:0007669"/>
    <property type="project" value="InterPro"/>
</dbReference>
<keyword evidence="7 12" id="KW-0418">Kinase</keyword>
<dbReference type="Pfam" id="PF00512">
    <property type="entry name" value="HisKA"/>
    <property type="match status" value="1"/>
</dbReference>
<dbReference type="Pfam" id="PF02518">
    <property type="entry name" value="HATPase_c"/>
    <property type="match status" value="1"/>
</dbReference>
<dbReference type="InterPro" id="IPR036097">
    <property type="entry name" value="HisK_dim/P_sf"/>
</dbReference>
<proteinExistence type="predicted"/>
<comment type="catalytic activity">
    <reaction evidence="1">
        <text>ATP + protein L-histidine = ADP + protein N-phospho-L-histidine.</text>
        <dbReference type="EC" id="2.7.13.3"/>
    </reaction>
</comment>
<name>A0A0C1UTG5_9CYAN</name>
<evidence type="ECO:0000256" key="5">
    <source>
        <dbReference type="ARBA" id="ARBA00022679"/>
    </source>
</evidence>
<dbReference type="InterPro" id="IPR036890">
    <property type="entry name" value="HATPase_C_sf"/>
</dbReference>
<dbReference type="Gene3D" id="3.30.565.10">
    <property type="entry name" value="Histidine kinase-like ATPase, C-terminal domain"/>
    <property type="match status" value="1"/>
</dbReference>
<dbReference type="EC" id="2.7.13.3" evidence="3"/>
<evidence type="ECO:0000256" key="4">
    <source>
        <dbReference type="ARBA" id="ARBA00022553"/>
    </source>
</evidence>
<dbReference type="InterPro" id="IPR005467">
    <property type="entry name" value="His_kinase_dom"/>
</dbReference>
<dbReference type="CDD" id="cd00075">
    <property type="entry name" value="HATPase"/>
    <property type="match status" value="1"/>
</dbReference>
<evidence type="ECO:0000256" key="6">
    <source>
        <dbReference type="ARBA" id="ARBA00022692"/>
    </source>
</evidence>
<dbReference type="GO" id="GO:0005886">
    <property type="term" value="C:plasma membrane"/>
    <property type="evidence" value="ECO:0007669"/>
    <property type="project" value="TreeGrafter"/>
</dbReference>
<dbReference type="InterPro" id="IPR004358">
    <property type="entry name" value="Sig_transdc_His_kin-like_C"/>
</dbReference>
<dbReference type="SMART" id="SM00388">
    <property type="entry name" value="HisKA"/>
    <property type="match status" value="1"/>
</dbReference>
<dbReference type="InterPro" id="IPR003661">
    <property type="entry name" value="HisK_dim/P_dom"/>
</dbReference>
<dbReference type="FunFam" id="3.30.565.10:FF:000006">
    <property type="entry name" value="Sensor histidine kinase WalK"/>
    <property type="match status" value="1"/>
</dbReference>
<dbReference type="PANTHER" id="PTHR45436:SF5">
    <property type="entry name" value="SENSOR HISTIDINE KINASE TRCS"/>
    <property type="match status" value="1"/>
</dbReference>
<dbReference type="PANTHER" id="PTHR45436">
    <property type="entry name" value="SENSOR HISTIDINE KINASE YKOH"/>
    <property type="match status" value="1"/>
</dbReference>
<dbReference type="SMART" id="SM00387">
    <property type="entry name" value="HATPase_c"/>
    <property type="match status" value="1"/>
</dbReference>
<dbReference type="SUPFAM" id="SSF55874">
    <property type="entry name" value="ATPase domain of HSP90 chaperone/DNA topoisomerase II/histidine kinase"/>
    <property type="match status" value="1"/>
</dbReference>
<keyword evidence="4" id="KW-0597">Phosphoprotein</keyword>
<dbReference type="InterPro" id="IPR050428">
    <property type="entry name" value="TCS_sensor_his_kinase"/>
</dbReference>
<keyword evidence="9" id="KW-0902">Two-component regulatory system</keyword>
<evidence type="ECO:0000313" key="12">
    <source>
        <dbReference type="EMBL" id="NEV69583.1"/>
    </source>
</evidence>
<evidence type="ECO:0000256" key="3">
    <source>
        <dbReference type="ARBA" id="ARBA00012438"/>
    </source>
</evidence>
<keyword evidence="5" id="KW-0808">Transferase</keyword>
<dbReference type="EMBL" id="JTHE02000003">
    <property type="protein sequence ID" value="NEV69583.1"/>
    <property type="molecule type" value="Genomic_DNA"/>
</dbReference>
<reference evidence="12" key="1">
    <citation type="submission" date="2014-11" db="EMBL/GenBank/DDBJ databases">
        <authorList>
            <person name="Malar M.C."/>
            <person name="Sen D."/>
            <person name="Tripathy S."/>
        </authorList>
    </citation>
    <scope>NUCLEOTIDE SEQUENCE</scope>
    <source>
        <strain evidence="12">BDU141951</strain>
    </source>
</reference>